<dbReference type="EMBL" id="DS178263">
    <property type="protein sequence ID" value="EFP75311.2"/>
    <property type="molecule type" value="Genomic_DNA"/>
</dbReference>
<dbReference type="OrthoDB" id="10404385at2759"/>
<keyword evidence="3" id="KW-1185">Reference proteome</keyword>
<accession>E3JTI6</accession>
<dbReference type="RefSeq" id="XP_003319730.2">
    <property type="nucleotide sequence ID" value="XM_003319682.2"/>
</dbReference>
<dbReference type="Proteomes" id="UP000008783">
    <property type="component" value="Unassembled WGS sequence"/>
</dbReference>
<sequence>MVVQSAPNCPLFNPATMAREKANAISKLSKEYTLIPTRRWNPLLGKNLQLDGWDQWVQLCQLGKQMIFKATLGKKKTDQSARVIMYSSEVDPMVSDVGFDDGRVLSSNSPLGKNFQGGHEVCRPKATKLNLNFDWVQNHHPFNINNAEIQNGPGSAFHNFKPHDLSGTVVLGGDSKNKKANLSLDRPGYDAPGHSQHHQPIKENNPNSKQDADSFLPITALGHAAFRENEVHQLSPSEMGLGITAAGSLGLPGSSFQTPKVDMVDSNN</sequence>
<dbReference type="HOGENOM" id="CLU_1038758_0_0_1"/>
<proteinExistence type="predicted"/>
<dbReference type="InParanoid" id="E3JTI6"/>
<name>E3JTI6_PUCGT</name>
<dbReference type="AlphaFoldDB" id="E3JTI6"/>
<reference key="1">
    <citation type="submission" date="2007-01" db="EMBL/GenBank/DDBJ databases">
        <title>The Genome Sequence of Puccinia graminis f. sp. tritici Strain CRL 75-36-700-3.</title>
        <authorList>
            <consortium name="The Broad Institute Genome Sequencing Platform"/>
            <person name="Birren B."/>
            <person name="Lander E."/>
            <person name="Galagan J."/>
            <person name="Nusbaum C."/>
            <person name="Devon K."/>
            <person name="Cuomo C."/>
            <person name="Jaffe D."/>
            <person name="Butler J."/>
            <person name="Alvarez P."/>
            <person name="Gnerre S."/>
            <person name="Grabherr M."/>
            <person name="Mauceli E."/>
            <person name="Brockman W."/>
            <person name="Young S."/>
            <person name="LaButti K."/>
            <person name="Sykes S."/>
            <person name="DeCaprio D."/>
            <person name="Crawford M."/>
            <person name="Koehrsen M."/>
            <person name="Engels R."/>
            <person name="Montgomery P."/>
            <person name="Pearson M."/>
            <person name="Howarth C."/>
            <person name="Larson L."/>
            <person name="White J."/>
            <person name="Zeng Q."/>
            <person name="Kodira C."/>
            <person name="Yandava C."/>
            <person name="Alvarado L."/>
            <person name="O'Leary S."/>
            <person name="Szabo L."/>
            <person name="Dean R."/>
            <person name="Schein J."/>
        </authorList>
    </citation>
    <scope>NUCLEOTIDE SEQUENCE</scope>
    <source>
        <strain>CRL 75-36-700-3</strain>
    </source>
</reference>
<evidence type="ECO:0000313" key="3">
    <source>
        <dbReference type="Proteomes" id="UP000008783"/>
    </source>
</evidence>
<reference evidence="3" key="2">
    <citation type="journal article" date="2011" name="Proc. Natl. Acad. Sci. U.S.A.">
        <title>Obligate biotrophy features unraveled by the genomic analysis of rust fungi.</title>
        <authorList>
            <person name="Duplessis S."/>
            <person name="Cuomo C.A."/>
            <person name="Lin Y.-C."/>
            <person name="Aerts A."/>
            <person name="Tisserant E."/>
            <person name="Veneault-Fourrey C."/>
            <person name="Joly D.L."/>
            <person name="Hacquard S."/>
            <person name="Amselem J."/>
            <person name="Cantarel B.L."/>
            <person name="Chiu R."/>
            <person name="Coutinho P.M."/>
            <person name="Feau N."/>
            <person name="Field M."/>
            <person name="Frey P."/>
            <person name="Gelhaye E."/>
            <person name="Goldberg J."/>
            <person name="Grabherr M.G."/>
            <person name="Kodira C.D."/>
            <person name="Kohler A."/>
            <person name="Kuees U."/>
            <person name="Lindquist E.A."/>
            <person name="Lucas S.M."/>
            <person name="Mago R."/>
            <person name="Mauceli E."/>
            <person name="Morin E."/>
            <person name="Murat C."/>
            <person name="Pangilinan J.L."/>
            <person name="Park R."/>
            <person name="Pearson M."/>
            <person name="Quesneville H."/>
            <person name="Rouhier N."/>
            <person name="Sakthikumar S."/>
            <person name="Salamov A.A."/>
            <person name="Schmutz J."/>
            <person name="Selles B."/>
            <person name="Shapiro H."/>
            <person name="Tanguay P."/>
            <person name="Tuskan G.A."/>
            <person name="Henrissat B."/>
            <person name="Van de Peer Y."/>
            <person name="Rouze P."/>
            <person name="Ellis J.G."/>
            <person name="Dodds P.N."/>
            <person name="Schein J.E."/>
            <person name="Zhong S."/>
            <person name="Hamelin R.C."/>
            <person name="Grigoriev I.V."/>
            <person name="Szabo L.J."/>
            <person name="Martin F."/>
        </authorList>
    </citation>
    <scope>NUCLEOTIDE SEQUENCE [LARGE SCALE GENOMIC DNA]</scope>
    <source>
        <strain evidence="3">CRL 75-36-700-3 / race SCCL</strain>
    </source>
</reference>
<evidence type="ECO:0000256" key="1">
    <source>
        <dbReference type="SAM" id="MobiDB-lite"/>
    </source>
</evidence>
<evidence type="ECO:0000313" key="2">
    <source>
        <dbReference type="EMBL" id="EFP75311.2"/>
    </source>
</evidence>
<dbReference type="VEuPathDB" id="FungiDB:PGTG_01904"/>
<organism evidence="2 3">
    <name type="scientific">Puccinia graminis f. sp. tritici (strain CRL 75-36-700-3 / race SCCL)</name>
    <name type="common">Black stem rust fungus</name>
    <dbReference type="NCBI Taxonomy" id="418459"/>
    <lineage>
        <taxon>Eukaryota</taxon>
        <taxon>Fungi</taxon>
        <taxon>Dikarya</taxon>
        <taxon>Basidiomycota</taxon>
        <taxon>Pucciniomycotina</taxon>
        <taxon>Pucciniomycetes</taxon>
        <taxon>Pucciniales</taxon>
        <taxon>Pucciniaceae</taxon>
        <taxon>Puccinia</taxon>
    </lineage>
</organism>
<gene>
    <name evidence="2" type="ORF">PGTG_01904</name>
</gene>
<feature type="region of interest" description="Disordered" evidence="1">
    <location>
        <begin position="168"/>
        <end position="213"/>
    </location>
</feature>
<dbReference type="GeneID" id="10542777"/>
<protein>
    <submittedName>
        <fullName evidence="2">Uncharacterized protein</fullName>
    </submittedName>
</protein>
<dbReference type="KEGG" id="pgr:PGTG_01904"/>